<evidence type="ECO:0000259" key="4">
    <source>
        <dbReference type="PROSITE" id="PS50932"/>
    </source>
</evidence>
<dbReference type="InterPro" id="IPR000843">
    <property type="entry name" value="HTH_LacI"/>
</dbReference>
<evidence type="ECO:0000256" key="2">
    <source>
        <dbReference type="ARBA" id="ARBA00023125"/>
    </source>
</evidence>
<sequence length="335" mass="37508">MSKKVSLKDIATKVGVSTATVSYVLNGLEKEKRVGVEVAKKIKDAARELNYMPNQIARSLRKGSTNTIGLIVADIANPFFGQLARIVEDEAIKHNYTVIFGSSDEDCVKSEALIDTFVNRQVDGFIIAPSEGCKSQINALINREVPLVLIDRYLPQLNTSYVVLDNFTAVYDAVTHLVEKGHRRIGMVAYENSLIHMSERIRGYKEAMIDHQLEKEIRIKKIAYNLPRQEMEKIIGEMLTHLISDALIFATNALSLAGLYAVKTNQKKVPEELALIGFDGNEAFDFFDSPLTYIKQPLEQMGRESVRILLDEMKGNTENQHIQMASKLITRASCG</sequence>
<dbReference type="Gene3D" id="1.10.260.40">
    <property type="entry name" value="lambda repressor-like DNA-binding domains"/>
    <property type="match status" value="1"/>
</dbReference>
<dbReference type="GO" id="GO:0003700">
    <property type="term" value="F:DNA-binding transcription factor activity"/>
    <property type="evidence" value="ECO:0007669"/>
    <property type="project" value="TreeGrafter"/>
</dbReference>
<dbReference type="PATRIC" id="fig|1409788.3.peg.4597"/>
<dbReference type="InterPro" id="IPR046335">
    <property type="entry name" value="LacI/GalR-like_sensor"/>
</dbReference>
<dbReference type="AlphaFoldDB" id="A0A0L8V2G1"/>
<name>A0A0L8V2G1_9BACT</name>
<dbReference type="InterPro" id="IPR028082">
    <property type="entry name" value="Peripla_BP_I"/>
</dbReference>
<dbReference type="PROSITE" id="PS00356">
    <property type="entry name" value="HTH_LACI_1"/>
    <property type="match status" value="1"/>
</dbReference>
<dbReference type="GO" id="GO:0000976">
    <property type="term" value="F:transcription cis-regulatory region binding"/>
    <property type="evidence" value="ECO:0007669"/>
    <property type="project" value="TreeGrafter"/>
</dbReference>
<evidence type="ECO:0000313" key="5">
    <source>
        <dbReference type="EMBL" id="KOH42660.1"/>
    </source>
</evidence>
<dbReference type="OrthoDB" id="9803256at2"/>
<evidence type="ECO:0000256" key="3">
    <source>
        <dbReference type="ARBA" id="ARBA00023163"/>
    </source>
</evidence>
<dbReference type="PANTHER" id="PTHR30146">
    <property type="entry name" value="LACI-RELATED TRANSCRIPTIONAL REPRESSOR"/>
    <property type="match status" value="1"/>
</dbReference>
<dbReference type="SMART" id="SM00354">
    <property type="entry name" value="HTH_LACI"/>
    <property type="match status" value="1"/>
</dbReference>
<comment type="caution">
    <text evidence="5">The sequence shown here is derived from an EMBL/GenBank/DDBJ whole genome shotgun (WGS) entry which is preliminary data.</text>
</comment>
<dbReference type="RefSeq" id="WP_053188601.1">
    <property type="nucleotide sequence ID" value="NZ_LGIA01000216.1"/>
</dbReference>
<reference evidence="6" key="1">
    <citation type="submission" date="2015-07" db="EMBL/GenBank/DDBJ databases">
        <title>Genome sequencing of Sunxiuqinia dokdonensis strain SK.</title>
        <authorList>
            <person name="Ahn S."/>
            <person name="Kim B.-C."/>
        </authorList>
    </citation>
    <scope>NUCLEOTIDE SEQUENCE [LARGE SCALE GENOMIC DNA]</scope>
    <source>
        <strain evidence="6">SK</strain>
    </source>
</reference>
<evidence type="ECO:0000313" key="6">
    <source>
        <dbReference type="Proteomes" id="UP000036958"/>
    </source>
</evidence>
<keyword evidence="5" id="KW-0378">Hydrolase</keyword>
<dbReference type="SUPFAM" id="SSF53822">
    <property type="entry name" value="Periplasmic binding protein-like I"/>
    <property type="match status" value="1"/>
</dbReference>
<accession>A0A0L8V2G1</accession>
<dbReference type="STRING" id="1409788.NC99_44960"/>
<dbReference type="CDD" id="cd01392">
    <property type="entry name" value="HTH_LacI"/>
    <property type="match status" value="1"/>
</dbReference>
<dbReference type="CDD" id="cd19977">
    <property type="entry name" value="PBP1_EndR-like"/>
    <property type="match status" value="1"/>
</dbReference>
<evidence type="ECO:0000256" key="1">
    <source>
        <dbReference type="ARBA" id="ARBA00023015"/>
    </source>
</evidence>
<gene>
    <name evidence="5" type="ORF">NC99_44960</name>
</gene>
<dbReference type="EMBL" id="LGIA01000216">
    <property type="protein sequence ID" value="KOH42660.1"/>
    <property type="molecule type" value="Genomic_DNA"/>
</dbReference>
<dbReference type="Gene3D" id="3.40.50.2300">
    <property type="match status" value="2"/>
</dbReference>
<dbReference type="EC" id="3.1.26.5" evidence="5"/>
<keyword evidence="6" id="KW-1185">Reference proteome</keyword>
<dbReference type="PROSITE" id="PS50932">
    <property type="entry name" value="HTH_LACI_2"/>
    <property type="match status" value="1"/>
</dbReference>
<dbReference type="Proteomes" id="UP000036958">
    <property type="component" value="Unassembled WGS sequence"/>
</dbReference>
<dbReference type="Pfam" id="PF13377">
    <property type="entry name" value="Peripla_BP_3"/>
    <property type="match status" value="1"/>
</dbReference>
<dbReference type="InterPro" id="IPR010982">
    <property type="entry name" value="Lambda_DNA-bd_dom_sf"/>
</dbReference>
<dbReference type="SUPFAM" id="SSF47413">
    <property type="entry name" value="lambda repressor-like DNA-binding domains"/>
    <property type="match status" value="1"/>
</dbReference>
<keyword evidence="2" id="KW-0238">DNA-binding</keyword>
<dbReference type="PANTHER" id="PTHR30146:SF109">
    <property type="entry name" value="HTH-TYPE TRANSCRIPTIONAL REGULATOR GALS"/>
    <property type="match status" value="1"/>
</dbReference>
<keyword evidence="3" id="KW-0804">Transcription</keyword>
<organism evidence="5 6">
    <name type="scientific">Sunxiuqinia dokdonensis</name>
    <dbReference type="NCBI Taxonomy" id="1409788"/>
    <lineage>
        <taxon>Bacteria</taxon>
        <taxon>Pseudomonadati</taxon>
        <taxon>Bacteroidota</taxon>
        <taxon>Bacteroidia</taxon>
        <taxon>Marinilabiliales</taxon>
        <taxon>Prolixibacteraceae</taxon>
        <taxon>Sunxiuqinia</taxon>
    </lineage>
</organism>
<feature type="domain" description="HTH lacI-type" evidence="4">
    <location>
        <begin position="5"/>
        <end position="62"/>
    </location>
</feature>
<keyword evidence="1" id="KW-0805">Transcription regulation</keyword>
<proteinExistence type="predicted"/>
<dbReference type="Pfam" id="PF00356">
    <property type="entry name" value="LacI"/>
    <property type="match status" value="1"/>
</dbReference>
<dbReference type="GO" id="GO:0004526">
    <property type="term" value="F:ribonuclease P activity"/>
    <property type="evidence" value="ECO:0007669"/>
    <property type="project" value="UniProtKB-EC"/>
</dbReference>
<protein>
    <submittedName>
        <fullName evidence="5">LacI family transcription regulator</fullName>
        <ecNumber evidence="5">3.1.26.5</ecNumber>
    </submittedName>
</protein>